<proteinExistence type="predicted"/>
<sequence length="232" mass="26628">MERAHRRAAERIRRAADRFDESERRLADSVPTYTVDRKGNVRRLMPDGSSRPVDQSDPASVRKLVDQDGRVPVKKKNDQYNLSNTNRPRRRVSSDRVAWDRGALQWATQRARLAANDRGGSNYAAYRYEGDDGDFILVGRSHSRGGHSEQNAGIPFDAARNRLDGWVTGLHSEREPCHGPGMRKCDEWVGTFVQGEDEELPTTHSTPYGDTRERRRQDNAVHRRYRDWLFGP</sequence>
<dbReference type="EMBL" id="RFFJ01000004">
    <property type="protein sequence ID" value="RMI46020.1"/>
    <property type="molecule type" value="Genomic_DNA"/>
</dbReference>
<organism evidence="2 3">
    <name type="scientific">Streptomyces triticirhizae</name>
    <dbReference type="NCBI Taxonomy" id="2483353"/>
    <lineage>
        <taxon>Bacteria</taxon>
        <taxon>Bacillati</taxon>
        <taxon>Actinomycetota</taxon>
        <taxon>Actinomycetes</taxon>
        <taxon>Kitasatosporales</taxon>
        <taxon>Streptomycetaceae</taxon>
        <taxon>Streptomyces</taxon>
    </lineage>
</organism>
<dbReference type="Pfam" id="PF14440">
    <property type="entry name" value="XOO_2897-deam"/>
    <property type="match status" value="1"/>
</dbReference>
<dbReference type="Proteomes" id="UP000278673">
    <property type="component" value="Unassembled WGS sequence"/>
</dbReference>
<keyword evidence="3" id="KW-1185">Reference proteome</keyword>
<name>A0A3M2MAC5_9ACTN</name>
<feature type="region of interest" description="Disordered" evidence="1">
    <location>
        <begin position="195"/>
        <end position="218"/>
    </location>
</feature>
<protein>
    <submittedName>
        <fullName evidence="2">Uncharacterized protein</fullName>
    </submittedName>
</protein>
<evidence type="ECO:0000313" key="3">
    <source>
        <dbReference type="Proteomes" id="UP000278673"/>
    </source>
</evidence>
<evidence type="ECO:0000313" key="2">
    <source>
        <dbReference type="EMBL" id="RMI46020.1"/>
    </source>
</evidence>
<feature type="compositionally biased region" description="Basic and acidic residues" evidence="1">
    <location>
        <begin position="63"/>
        <end position="78"/>
    </location>
</feature>
<evidence type="ECO:0000256" key="1">
    <source>
        <dbReference type="SAM" id="MobiDB-lite"/>
    </source>
</evidence>
<feature type="region of interest" description="Disordered" evidence="1">
    <location>
        <begin position="30"/>
        <end position="94"/>
    </location>
</feature>
<dbReference type="InterPro" id="IPR032722">
    <property type="entry name" value="Deaminase_XOO_2897"/>
</dbReference>
<gene>
    <name evidence="2" type="ORF">EBN88_01685</name>
</gene>
<dbReference type="AlphaFoldDB" id="A0A3M2MAC5"/>
<accession>A0A3M2MAC5</accession>
<reference evidence="2 3" key="1">
    <citation type="submission" date="2018-10" db="EMBL/GenBank/DDBJ databases">
        <title>Isolation, diversity and antifungal activity of actinobacteria from wheat.</title>
        <authorList>
            <person name="Han C."/>
        </authorList>
    </citation>
    <scope>NUCLEOTIDE SEQUENCE [LARGE SCALE GENOMIC DNA]</scope>
    <source>
        <strain evidence="2 3">NEAU-YY642</strain>
    </source>
</reference>
<comment type="caution">
    <text evidence="2">The sequence shown here is derived from an EMBL/GenBank/DDBJ whole genome shotgun (WGS) entry which is preliminary data.</text>
</comment>